<sequence length="98" mass="10977">MNSNILAVFRQEPLKEIAGFAVAAIEDYLISKRTMVMTGEEQAIDLSRSNVLKYRLADGSRFCLRLLGAKFYFGVKGASRQESEGWLCRVGKCRHSDG</sequence>
<proteinExistence type="predicted"/>
<keyword evidence="1" id="KW-0413">Isomerase</keyword>
<evidence type="ECO:0000313" key="1">
    <source>
        <dbReference type="EMBL" id="EZP75247.1"/>
    </source>
</evidence>
<reference evidence="1 2" key="1">
    <citation type="journal article" date="2014" name="Appl. Microbiol. Biotechnol.">
        <title>Transformable facultative thermophile Geobacillus stearothermophilus NUB3621 as a host strain for metabolic engineering.</title>
        <authorList>
            <person name="Blanchard K."/>
            <person name="Robic S."/>
            <person name="Matsumura I."/>
        </authorList>
    </citation>
    <scope>NUCLEOTIDE SEQUENCE [LARGE SCALE GENOMIC DNA]</scope>
    <source>
        <strain evidence="1 2">NUB3621</strain>
    </source>
</reference>
<dbReference type="GO" id="GO:0004614">
    <property type="term" value="F:phosphoglucomutase activity"/>
    <property type="evidence" value="ECO:0007669"/>
    <property type="project" value="UniProtKB-EC"/>
</dbReference>
<dbReference type="EC" id="5.4.2.2" evidence="1"/>
<accession>A0ABC9VB04</accession>
<dbReference type="AlphaFoldDB" id="A0ABC9VB04"/>
<comment type="caution">
    <text evidence="1">The sequence shown here is derived from an EMBL/GenBank/DDBJ whole genome shotgun (WGS) entry which is preliminary data.</text>
</comment>
<gene>
    <name evidence="1" type="ORF">H839_17143</name>
</gene>
<dbReference type="Proteomes" id="UP000023566">
    <property type="component" value="Chromosome"/>
</dbReference>
<protein>
    <submittedName>
        <fullName evidence="1">Phosphoglucomutase</fullName>
        <ecNumber evidence="1">5.4.2.2</ecNumber>
    </submittedName>
</protein>
<dbReference type="EMBL" id="AOTZ01000009">
    <property type="protein sequence ID" value="EZP75247.1"/>
    <property type="molecule type" value="Genomic_DNA"/>
</dbReference>
<evidence type="ECO:0000313" key="2">
    <source>
        <dbReference type="Proteomes" id="UP000023566"/>
    </source>
</evidence>
<organism evidence="1 2">
    <name type="scientific">Parageobacillus genomosp. 1</name>
    <dbReference type="NCBI Taxonomy" id="1295642"/>
    <lineage>
        <taxon>Bacteria</taxon>
        <taxon>Bacillati</taxon>
        <taxon>Bacillota</taxon>
        <taxon>Bacilli</taxon>
        <taxon>Bacillales</taxon>
        <taxon>Anoxybacillaceae</taxon>
        <taxon>Parageobacillus</taxon>
    </lineage>
</organism>
<name>A0ABC9VB04_9BACL</name>
<keyword evidence="2" id="KW-1185">Reference proteome</keyword>